<dbReference type="EMBL" id="BAABAL010000024">
    <property type="protein sequence ID" value="GAA4033602.1"/>
    <property type="molecule type" value="Genomic_DNA"/>
</dbReference>
<protein>
    <submittedName>
        <fullName evidence="1">Uncharacterized protein</fullName>
    </submittedName>
</protein>
<evidence type="ECO:0000313" key="2">
    <source>
        <dbReference type="Proteomes" id="UP001501747"/>
    </source>
</evidence>
<keyword evidence="2" id="KW-1185">Reference proteome</keyword>
<proteinExistence type="predicted"/>
<dbReference type="Proteomes" id="UP001501747">
    <property type="component" value="Unassembled WGS sequence"/>
</dbReference>
<accession>A0ABP7TZF2</accession>
<name>A0ABP7TZF2_9PSEU</name>
<evidence type="ECO:0000313" key="1">
    <source>
        <dbReference type="EMBL" id="GAA4033602.1"/>
    </source>
</evidence>
<gene>
    <name evidence="1" type="ORF">GCM10022247_68230</name>
</gene>
<sequence>MKPSHANSRLTPKLHQNHFDRSAVVTGLGRSSHPVGVNVTVTRPCRPARTADTAGPHAIVMRRTLDNGGACPLNGLHQA</sequence>
<reference evidence="2" key="1">
    <citation type="journal article" date="2019" name="Int. J. Syst. Evol. Microbiol.">
        <title>The Global Catalogue of Microorganisms (GCM) 10K type strain sequencing project: providing services to taxonomists for standard genome sequencing and annotation.</title>
        <authorList>
            <consortium name="The Broad Institute Genomics Platform"/>
            <consortium name="The Broad Institute Genome Sequencing Center for Infectious Disease"/>
            <person name="Wu L."/>
            <person name="Ma J."/>
        </authorList>
    </citation>
    <scope>NUCLEOTIDE SEQUENCE [LARGE SCALE GENOMIC DNA]</scope>
    <source>
        <strain evidence="2">JCM 17342</strain>
    </source>
</reference>
<comment type="caution">
    <text evidence="1">The sequence shown here is derived from an EMBL/GenBank/DDBJ whole genome shotgun (WGS) entry which is preliminary data.</text>
</comment>
<organism evidence="1 2">
    <name type="scientific">Allokutzneria multivorans</name>
    <dbReference type="NCBI Taxonomy" id="1142134"/>
    <lineage>
        <taxon>Bacteria</taxon>
        <taxon>Bacillati</taxon>
        <taxon>Actinomycetota</taxon>
        <taxon>Actinomycetes</taxon>
        <taxon>Pseudonocardiales</taxon>
        <taxon>Pseudonocardiaceae</taxon>
        <taxon>Allokutzneria</taxon>
    </lineage>
</organism>